<accession>A0ACC1WXV0</accession>
<reference evidence="1 2" key="1">
    <citation type="journal article" date="2023" name="Science">
        <title>Complex scaffold remodeling in plant triterpene biosynthesis.</title>
        <authorList>
            <person name="De La Pena R."/>
            <person name="Hodgson H."/>
            <person name="Liu J.C."/>
            <person name="Stephenson M.J."/>
            <person name="Martin A.C."/>
            <person name="Owen C."/>
            <person name="Harkess A."/>
            <person name="Leebens-Mack J."/>
            <person name="Jimenez L.E."/>
            <person name="Osbourn A."/>
            <person name="Sattely E.S."/>
        </authorList>
    </citation>
    <scope>NUCLEOTIDE SEQUENCE [LARGE SCALE GENOMIC DNA]</scope>
    <source>
        <strain evidence="2">cv. JPN11</strain>
        <tissue evidence="1">Leaf</tissue>
    </source>
</reference>
<dbReference type="EMBL" id="CM051406">
    <property type="protein sequence ID" value="KAJ4703942.1"/>
    <property type="molecule type" value="Genomic_DNA"/>
</dbReference>
<dbReference type="Proteomes" id="UP001164539">
    <property type="component" value="Chromosome 13"/>
</dbReference>
<keyword evidence="2" id="KW-1185">Reference proteome</keyword>
<proteinExistence type="predicted"/>
<gene>
    <name evidence="1" type="ORF">OWV82_023773</name>
</gene>
<evidence type="ECO:0000313" key="1">
    <source>
        <dbReference type="EMBL" id="KAJ4703942.1"/>
    </source>
</evidence>
<comment type="caution">
    <text evidence="1">The sequence shown here is derived from an EMBL/GenBank/DDBJ whole genome shotgun (WGS) entry which is preliminary data.</text>
</comment>
<protein>
    <submittedName>
        <fullName evidence="1">SLAC1-likeue 1</fullName>
    </submittedName>
</protein>
<organism evidence="1 2">
    <name type="scientific">Melia azedarach</name>
    <name type="common">Chinaberry tree</name>
    <dbReference type="NCBI Taxonomy" id="155640"/>
    <lineage>
        <taxon>Eukaryota</taxon>
        <taxon>Viridiplantae</taxon>
        <taxon>Streptophyta</taxon>
        <taxon>Embryophyta</taxon>
        <taxon>Tracheophyta</taxon>
        <taxon>Spermatophyta</taxon>
        <taxon>Magnoliopsida</taxon>
        <taxon>eudicotyledons</taxon>
        <taxon>Gunneridae</taxon>
        <taxon>Pentapetalae</taxon>
        <taxon>rosids</taxon>
        <taxon>malvids</taxon>
        <taxon>Sapindales</taxon>
        <taxon>Meliaceae</taxon>
        <taxon>Melia</taxon>
    </lineage>
</organism>
<sequence>MDWTRGRTVGRGSTAIVSIASDNRTGEVFAVKSAKLSNSEALQREERMLSKLVCPQIVAYKGCNISSENGKLLYNLFLEYAPGGTLNDAICKSGGGGGGGGMEEGRIRSYARAILVGLEYLHSNGIVHCDIKGQNVLITNDGPKIADLGCARRVDEVSTSTAPISGTPVYMAPEVARGEQQGFSADVWALGCTVIEMATGRAPWADASNPVSALYKIGFSSDGPEIPKFMSKQGKDFLSKCLKRNPAERFTASELLKHEFVKEEKFPWKEIETCNPETPTSVLDQGIWSSIETWNSIQKRSANSARERIRKVSEGNSEMISWEWDETWTTVRSNESKEHRVSSEVEYNNPPVLEVVIDASIITTTTSKEENYSQSIQISNQTQPSILTRLHAGYFRISLSLATQALLWKILSERKSGKSPDICPALLCMLPSTAFLLLWCLALFTQTLLSLLYILKFLFHFHMVKTEFLHHVGLNYLYAPWISYLLLLQSAPKTLLNTVPNSVLCWVFSVPVVLLDIKIYGQWFTTQKRFLSIFANPTSQISVIANFVVARAAAQMGWKESAICMFSLGLAHYMVLFITLYQRLSGCSNFPCILRPTFFLFFAAPSIGSLTWYSISGAFDITSKMLFFLSLFLFISLACRPVLFKKSMRKFNVAWWAYSFTSTFLALASVEYAQEVKGRAAPGIMLVLSSLSVLVFLGLTLLTAANANKLLREDDPVLSFVNNSKSRTIAAQK</sequence>
<name>A0ACC1WXV0_MELAZ</name>
<evidence type="ECO:0000313" key="2">
    <source>
        <dbReference type="Proteomes" id="UP001164539"/>
    </source>
</evidence>